<evidence type="ECO:0000313" key="3">
    <source>
        <dbReference type="EMBL" id="RRR52963.1"/>
    </source>
</evidence>
<evidence type="ECO:0000256" key="2">
    <source>
        <dbReference type="SAM" id="MobiDB-lite"/>
    </source>
</evidence>
<evidence type="ECO:0000313" key="4">
    <source>
        <dbReference type="Proteomes" id="UP000274117"/>
    </source>
</evidence>
<dbReference type="InterPro" id="IPR009370">
    <property type="entry name" value="YutD-like"/>
</dbReference>
<accession>A0A3R8R863</accession>
<gene>
    <name evidence="3" type="ORF">EI998_05600</name>
</gene>
<proteinExistence type="predicted"/>
<dbReference type="OrthoDB" id="1650379at2"/>
<protein>
    <submittedName>
        <fullName evidence="3">DUF1027 domain-containing protein</fullName>
    </submittedName>
</protein>
<feature type="compositionally biased region" description="Basic and acidic residues" evidence="2">
    <location>
        <begin position="201"/>
        <end position="216"/>
    </location>
</feature>
<keyword evidence="1" id="KW-1015">Disulfide bond</keyword>
<comment type="caution">
    <text evidence="3">The sequence shown here is derived from an EMBL/GenBank/DDBJ whole genome shotgun (WGS) entry which is preliminary data.</text>
</comment>
<reference evidence="3 4" key="2">
    <citation type="submission" date="2018-12" db="EMBL/GenBank/DDBJ databases">
        <title>Whole-genome sequences of fifteen clinical Streptococcus suis strains isolated from pigs between 2006 and 2018.</title>
        <authorList>
            <person name="Stevens M.J.A."/>
            <person name="Cernela N."/>
            <person name="Spoerry Serrano N."/>
            <person name="Schmitt S."/>
            <person name="Schrenzel J."/>
            <person name="Stephan R."/>
        </authorList>
    </citation>
    <scope>NUCLEOTIDE SEQUENCE [LARGE SCALE GENOMIC DNA]</scope>
    <source>
        <strain evidence="3 4">PP422</strain>
    </source>
</reference>
<organism evidence="3 4">
    <name type="scientific">Streptococcus suis</name>
    <dbReference type="NCBI Taxonomy" id="1307"/>
    <lineage>
        <taxon>Bacteria</taxon>
        <taxon>Bacillati</taxon>
        <taxon>Bacillota</taxon>
        <taxon>Bacilli</taxon>
        <taxon>Lactobacillales</taxon>
        <taxon>Streptococcaceae</taxon>
        <taxon>Streptococcus</taxon>
    </lineage>
</organism>
<dbReference type="PIRSF" id="PIRSF012565">
    <property type="entry name" value="DUF1027"/>
    <property type="match status" value="1"/>
</dbReference>
<feature type="compositionally biased region" description="Basic and acidic residues" evidence="2">
    <location>
        <begin position="176"/>
        <end position="186"/>
    </location>
</feature>
<dbReference type="Proteomes" id="UP000274117">
    <property type="component" value="Unassembled WGS sequence"/>
</dbReference>
<sequence length="223" mass="26406">MKKEITPEMYNYNKYPGPSFARVGDKVVSENIELDLLENHKDAFDQTIFGQRFSQLMLKFDYIVGDWGNEQLRLKGFYKDDKTVKSDLKIGRLDDYLTEFCNFGCAYFVLENPNPQELPEEVEDRPRRKRSRSRNRNRNQQRTEPISHKEQQKAQPEKKGRDNRAKSNRNDRKKGARQDKVADQSRHFTVHHDKKAGKQAPKQERRQASDAKETKRSFVIRQK</sequence>
<feature type="region of interest" description="Disordered" evidence="2">
    <location>
        <begin position="117"/>
        <end position="223"/>
    </location>
</feature>
<dbReference type="EMBL" id="RSDO01000008">
    <property type="protein sequence ID" value="RRR52963.1"/>
    <property type="molecule type" value="Genomic_DNA"/>
</dbReference>
<dbReference type="Gene3D" id="3.50.4.20">
    <property type="match status" value="1"/>
</dbReference>
<dbReference type="AlphaFoldDB" id="A0A3R8R863"/>
<feature type="disulfide bond" evidence="1">
    <location>
        <begin position="101"/>
        <end position="105"/>
    </location>
</feature>
<feature type="compositionally biased region" description="Basic and acidic residues" evidence="2">
    <location>
        <begin position="145"/>
        <end position="170"/>
    </location>
</feature>
<feature type="compositionally biased region" description="Basic residues" evidence="2">
    <location>
        <begin position="188"/>
        <end position="197"/>
    </location>
</feature>
<dbReference type="InterPro" id="IPR038141">
    <property type="entry name" value="YutD-like_sf"/>
</dbReference>
<evidence type="ECO:0000256" key="1">
    <source>
        <dbReference type="PIRSR" id="PIRSR012565-1"/>
    </source>
</evidence>
<feature type="compositionally biased region" description="Basic residues" evidence="2">
    <location>
        <begin position="127"/>
        <end position="139"/>
    </location>
</feature>
<dbReference type="RefSeq" id="WP_105123533.1">
    <property type="nucleotide sequence ID" value="NZ_JABCSA010000013.1"/>
</dbReference>
<reference evidence="3 4" key="1">
    <citation type="submission" date="2018-11" db="EMBL/GenBank/DDBJ databases">
        <authorList>
            <person name="Stevens M.J."/>
            <person name="Cernela N."/>
            <person name="Spoerry Serrano N."/>
            <person name="Schmitt S."/>
            <person name="Schrenzel J."/>
            <person name="Stephan R."/>
        </authorList>
    </citation>
    <scope>NUCLEOTIDE SEQUENCE [LARGE SCALE GENOMIC DNA]</scope>
    <source>
        <strain evidence="3 4">PP422</strain>
    </source>
</reference>
<dbReference type="Pfam" id="PF06265">
    <property type="entry name" value="YutD-like"/>
    <property type="match status" value="1"/>
</dbReference>
<name>A0A3R8R863_STRSU</name>